<evidence type="ECO:0000256" key="3">
    <source>
        <dbReference type="ARBA" id="ARBA00021602"/>
    </source>
</evidence>
<dbReference type="PANTHER" id="PTHR21442">
    <property type="entry name" value="CILIA- AND FLAGELLA-ASSOCIATED PROTEIN 206"/>
    <property type="match status" value="1"/>
</dbReference>
<feature type="region of interest" description="Disordered" evidence="9">
    <location>
        <begin position="656"/>
        <end position="678"/>
    </location>
</feature>
<comment type="subcellular location">
    <subcellularLocation>
        <location evidence="1">Cytoplasm</location>
        <location evidence="1">Cytoskeleton</location>
        <location evidence="1">Cilium axoneme</location>
    </subcellularLocation>
</comment>
<feature type="region of interest" description="Disordered" evidence="9">
    <location>
        <begin position="331"/>
        <end position="353"/>
    </location>
</feature>
<evidence type="ECO:0000256" key="6">
    <source>
        <dbReference type="ARBA" id="ARBA00023069"/>
    </source>
</evidence>
<evidence type="ECO:0000256" key="7">
    <source>
        <dbReference type="ARBA" id="ARBA00023212"/>
    </source>
</evidence>
<comment type="caution">
    <text evidence="10">The sequence shown here is derived from an EMBL/GenBank/DDBJ whole genome shotgun (WGS) entry which is preliminary data.</text>
</comment>
<name>A0A836IYG5_9TRYP</name>
<dbReference type="EMBL" id="JAFJZO010000017">
    <property type="protein sequence ID" value="KAG5508153.1"/>
    <property type="molecule type" value="Genomic_DNA"/>
</dbReference>
<dbReference type="Proteomes" id="UP000674318">
    <property type="component" value="Chromosome 17"/>
</dbReference>
<evidence type="ECO:0000256" key="9">
    <source>
        <dbReference type="SAM" id="MobiDB-lite"/>
    </source>
</evidence>
<protein>
    <recommendedName>
        <fullName evidence="3">Cilia- and flagella-associated protein 206</fullName>
    </recommendedName>
</protein>
<dbReference type="GO" id="GO:0030030">
    <property type="term" value="P:cell projection organization"/>
    <property type="evidence" value="ECO:0007669"/>
    <property type="project" value="UniProtKB-KW"/>
</dbReference>
<accession>A0A836IYG5</accession>
<evidence type="ECO:0000313" key="10">
    <source>
        <dbReference type="EMBL" id="KAG5508153.1"/>
    </source>
</evidence>
<dbReference type="RefSeq" id="XP_067758042.1">
    <property type="nucleotide sequence ID" value="XM_067901367.1"/>
</dbReference>
<keyword evidence="5" id="KW-0970">Cilium biogenesis/degradation</keyword>
<keyword evidence="7" id="KW-0206">Cytoskeleton</keyword>
<evidence type="ECO:0000256" key="2">
    <source>
        <dbReference type="ARBA" id="ARBA00010500"/>
    </source>
</evidence>
<keyword evidence="4" id="KW-0963">Cytoplasm</keyword>
<evidence type="ECO:0000256" key="4">
    <source>
        <dbReference type="ARBA" id="ARBA00022490"/>
    </source>
</evidence>
<proteinExistence type="inferred from homology"/>
<keyword evidence="11" id="KW-1185">Reference proteome</keyword>
<comment type="similarity">
    <text evidence="2">Belongs to the CFAP206 family.</text>
</comment>
<evidence type="ECO:0000256" key="1">
    <source>
        <dbReference type="ARBA" id="ARBA00004430"/>
    </source>
</evidence>
<dbReference type="OrthoDB" id="10251073at2759"/>
<keyword evidence="6" id="KW-0969">Cilium</keyword>
<dbReference type="KEGG" id="phet:94291444"/>
<dbReference type="InterPro" id="IPR021897">
    <property type="entry name" value="FAP206"/>
</dbReference>
<dbReference type="AlphaFoldDB" id="A0A836IYG5"/>
<evidence type="ECO:0000256" key="5">
    <source>
        <dbReference type="ARBA" id="ARBA00022794"/>
    </source>
</evidence>
<dbReference type="GO" id="GO:0036064">
    <property type="term" value="C:ciliary basal body"/>
    <property type="evidence" value="ECO:0007669"/>
    <property type="project" value="TreeGrafter"/>
</dbReference>
<evidence type="ECO:0000256" key="8">
    <source>
        <dbReference type="ARBA" id="ARBA00023273"/>
    </source>
</evidence>
<sequence length="708" mass="77846">MDVIPLVAQEIVSRYHKQAGDRPMGSAITVELTAQLTRLWLLNERDRFDDAGDVGLSVTRIEALTDDMLNYLLNHCSLSSLSTLSLNVRCDALRTSNEEQQHKADVKKEAIRVQLEGSLFAMEPGVVSAEQVWGSIAVCVVHHYSTFSSMGSLTATAGSSSNDTAHSETLSAVRAALPRAQVTAFLRQDRVEQTSQLRQLRRITWGLRLYQKETGRMAGADLMSLPETADAPLAELEKKTEAALAELEPRLRLTRALLLSPTCPLDAAAQQRLKEEYHHLLLVQHVFRHVNCGLQQLRECMNSRVMQPYTTLLSQLRQLLMPANKSAASAAASIPDNPSASLPVATPSAPREAAPKSQVFPKFMEMADAYEVGMRCAGELQLWAALLRAAKESADGYESTLPTIAAEEALALEEAAPASPVTSASALAIEIAALLESDTTRQRLPAGVHVRYCANLPLHTVDPILARVYPESLCAMRGYCPVQLLSGRPTNGLLIPGRMPSQSSSLSSSKVSLGCVEVSGTASRATMSRPLYFVFANAAAMRVFAADPWRYVEGCLHVFHPADPCLNIVMGSVGELPRELYLEGARVVERLKSDIKNSQDAQEKTRSCGTQTGQIDSYFNHRYFWNEWDLRRHALKLANLMHMRTHSTQTATLHYRREASTQADPPKDSGTQTLHDAATQPPHVVQYLKGLRGTTTSAIEQVRKIIEY</sequence>
<feature type="compositionally biased region" description="Low complexity" evidence="9">
    <location>
        <begin position="331"/>
        <end position="341"/>
    </location>
</feature>
<dbReference type="PANTHER" id="PTHR21442:SF0">
    <property type="entry name" value="CILIA- AND FLAGELLA-ASSOCIATED PROTEIN 206"/>
    <property type="match status" value="1"/>
</dbReference>
<gene>
    <name evidence="10" type="ORF">JKF63_05407</name>
</gene>
<organism evidence="10 11">
    <name type="scientific">Porcisia hertigi</name>
    <dbReference type="NCBI Taxonomy" id="2761500"/>
    <lineage>
        <taxon>Eukaryota</taxon>
        <taxon>Discoba</taxon>
        <taxon>Euglenozoa</taxon>
        <taxon>Kinetoplastea</taxon>
        <taxon>Metakinetoplastina</taxon>
        <taxon>Trypanosomatida</taxon>
        <taxon>Trypanosomatidae</taxon>
        <taxon>Leishmaniinae</taxon>
        <taxon>Porcisia</taxon>
    </lineage>
</organism>
<dbReference type="GO" id="GO:0005930">
    <property type="term" value="C:axoneme"/>
    <property type="evidence" value="ECO:0007669"/>
    <property type="project" value="UniProtKB-SubCell"/>
</dbReference>
<evidence type="ECO:0000313" key="11">
    <source>
        <dbReference type="Proteomes" id="UP000674318"/>
    </source>
</evidence>
<dbReference type="GeneID" id="94291444"/>
<dbReference type="GO" id="GO:0003356">
    <property type="term" value="P:regulation of cilium beat frequency"/>
    <property type="evidence" value="ECO:0007669"/>
    <property type="project" value="TreeGrafter"/>
</dbReference>
<keyword evidence="8" id="KW-0966">Cell projection</keyword>
<reference evidence="10 11" key="1">
    <citation type="submission" date="2021-02" db="EMBL/GenBank/DDBJ databases">
        <title>Porcisia hertigi Genome sequencing and assembly.</title>
        <authorList>
            <person name="Almutairi H."/>
            <person name="Gatherer D."/>
        </authorList>
    </citation>
    <scope>NUCLEOTIDE SEQUENCE [LARGE SCALE GENOMIC DNA]</scope>
    <source>
        <strain evidence="10 11">C119</strain>
    </source>
</reference>